<dbReference type="InterPro" id="IPR043129">
    <property type="entry name" value="ATPase_NBD"/>
</dbReference>
<protein>
    <submittedName>
        <fullName evidence="2">Sugar kinase of the NBD/HSP70 family, may contain an N-terminal HTH domain</fullName>
    </submittedName>
</protein>
<dbReference type="SUPFAM" id="SSF46785">
    <property type="entry name" value="Winged helix' DNA-binding domain"/>
    <property type="match status" value="1"/>
</dbReference>
<dbReference type="PANTHER" id="PTHR18964">
    <property type="entry name" value="ROK (REPRESSOR, ORF, KINASE) FAMILY"/>
    <property type="match status" value="1"/>
</dbReference>
<dbReference type="InterPro" id="IPR036388">
    <property type="entry name" value="WH-like_DNA-bd_sf"/>
</dbReference>
<dbReference type="Pfam" id="PF13412">
    <property type="entry name" value="HTH_24"/>
    <property type="match status" value="1"/>
</dbReference>
<dbReference type="SUPFAM" id="SSF53067">
    <property type="entry name" value="Actin-like ATPase domain"/>
    <property type="match status" value="1"/>
</dbReference>
<keyword evidence="2" id="KW-0418">Kinase</keyword>
<dbReference type="Gene3D" id="1.10.10.10">
    <property type="entry name" value="Winged helix-like DNA-binding domain superfamily/Winged helix DNA-binding domain"/>
    <property type="match status" value="1"/>
</dbReference>
<name>A0A1H6JXR3_9GAMM</name>
<reference evidence="3" key="1">
    <citation type="submission" date="2016-10" db="EMBL/GenBank/DDBJ databases">
        <authorList>
            <person name="Varghese N."/>
            <person name="Submissions S."/>
        </authorList>
    </citation>
    <scope>NUCLEOTIDE SEQUENCE [LARGE SCALE GENOMIC DNA]</scope>
    <source>
        <strain evidence="3">DSM 17616</strain>
    </source>
</reference>
<keyword evidence="3" id="KW-1185">Reference proteome</keyword>
<dbReference type="PANTHER" id="PTHR18964:SF149">
    <property type="entry name" value="BIFUNCTIONAL UDP-N-ACETYLGLUCOSAMINE 2-EPIMERASE_N-ACETYLMANNOSAMINE KINASE"/>
    <property type="match status" value="1"/>
</dbReference>
<proteinExistence type="inferred from homology"/>
<gene>
    <name evidence="2" type="ORF">SAMN05660691_00817</name>
</gene>
<dbReference type="Gene3D" id="3.30.420.40">
    <property type="match status" value="2"/>
</dbReference>
<dbReference type="CDD" id="cd23763">
    <property type="entry name" value="ASKHA_ATPase_ROK"/>
    <property type="match status" value="1"/>
</dbReference>
<accession>A0A1H6JXR3</accession>
<dbReference type="RefSeq" id="WP_177172151.1">
    <property type="nucleotide sequence ID" value="NZ_FNXF01000002.1"/>
</dbReference>
<dbReference type="InterPro" id="IPR036390">
    <property type="entry name" value="WH_DNA-bd_sf"/>
</dbReference>
<evidence type="ECO:0000313" key="2">
    <source>
        <dbReference type="EMBL" id="SEH67418.1"/>
    </source>
</evidence>
<keyword evidence="2" id="KW-0808">Transferase</keyword>
<evidence type="ECO:0000313" key="3">
    <source>
        <dbReference type="Proteomes" id="UP000199371"/>
    </source>
</evidence>
<organism evidence="2 3">
    <name type="scientific">Rheinheimera pacifica</name>
    <dbReference type="NCBI Taxonomy" id="173990"/>
    <lineage>
        <taxon>Bacteria</taxon>
        <taxon>Pseudomonadati</taxon>
        <taxon>Pseudomonadota</taxon>
        <taxon>Gammaproteobacteria</taxon>
        <taxon>Chromatiales</taxon>
        <taxon>Chromatiaceae</taxon>
        <taxon>Rheinheimera</taxon>
    </lineage>
</organism>
<dbReference type="GO" id="GO:0016301">
    <property type="term" value="F:kinase activity"/>
    <property type="evidence" value="ECO:0007669"/>
    <property type="project" value="UniProtKB-KW"/>
</dbReference>
<dbReference type="EMBL" id="FNXF01000002">
    <property type="protein sequence ID" value="SEH67418.1"/>
    <property type="molecule type" value="Genomic_DNA"/>
</dbReference>
<dbReference type="Proteomes" id="UP000199371">
    <property type="component" value="Unassembled WGS sequence"/>
</dbReference>
<dbReference type="AlphaFoldDB" id="A0A1H6JXR3"/>
<comment type="similarity">
    <text evidence="1">Belongs to the ROK (NagC/XylR) family.</text>
</comment>
<evidence type="ECO:0000256" key="1">
    <source>
        <dbReference type="ARBA" id="ARBA00006479"/>
    </source>
</evidence>
<sequence length="406" mass="44509">MGQGSNSSTLRQYNERVVISAVRKAGVASKPDLARSIGLTLQSLTRIVDALEEKGLLEKSGRRSVGIGQPSNLYQIKADGLFSVGIKLGRQNIEYVLSDFAGQVIDKASHRYKEPTPEQLIDSLSSGIEVMLGKLSPAQRQRFVGVGIAMPWFLGNWAAQHEMAPDIAQQWVDIDFANELEQRLPYSIFFENDCSAAAAAELYFGQIKAANNFLYIYIDTFVGGGLILNGNLERGVHSNAANLATLPVPQSRLDSQSNTSGWDTLVNRASIATLLRHLQFHQVNIDNIADLADIIDDNRALVHDWMQDCAEGVVFCIMSCVSFLDLEKVVIDSQLPAFLLIELISMIKRRLAAMPTSNLFVPQIEKGSLGEDAIAIGGAILPLYSHFAPDRTVLLKGGVPDRLQQK</sequence>
<dbReference type="STRING" id="173990.SAMN05660691_00817"/>
<dbReference type="Pfam" id="PF00480">
    <property type="entry name" value="ROK"/>
    <property type="match status" value="1"/>
</dbReference>
<dbReference type="InterPro" id="IPR000600">
    <property type="entry name" value="ROK"/>
</dbReference>